<evidence type="ECO:0000313" key="3">
    <source>
        <dbReference type="Proteomes" id="UP001210720"/>
    </source>
</evidence>
<dbReference type="Proteomes" id="UP001210720">
    <property type="component" value="Unassembled WGS sequence"/>
</dbReference>
<feature type="transmembrane region" description="Helical" evidence="1">
    <location>
        <begin position="9"/>
        <end position="28"/>
    </location>
</feature>
<evidence type="ECO:0008006" key="4">
    <source>
        <dbReference type="Google" id="ProtNLM"/>
    </source>
</evidence>
<reference evidence="2 3" key="1">
    <citation type="submission" date="2023-01" db="EMBL/GenBank/DDBJ databases">
        <title>Thalassococcus onchidii sp. nov., isolated from a marine invertebrate from the South China Sea.</title>
        <authorList>
            <person name="Xu S."/>
            <person name="Liu Z."/>
            <person name="Xu Y."/>
        </authorList>
    </citation>
    <scope>NUCLEOTIDE SEQUENCE [LARGE SCALE GENOMIC DNA]</scope>
    <source>
        <strain evidence="2 3">KCTC 32084</strain>
    </source>
</reference>
<gene>
    <name evidence="2" type="ORF">PFY00_07220</name>
</gene>
<accession>A0ABT4XRD6</accession>
<keyword evidence="1" id="KW-0472">Membrane</keyword>
<keyword evidence="1" id="KW-1133">Transmembrane helix</keyword>
<name>A0ABT4XRD6_9RHOB</name>
<keyword evidence="1" id="KW-0812">Transmembrane</keyword>
<comment type="caution">
    <text evidence="2">The sequence shown here is derived from an EMBL/GenBank/DDBJ whole genome shotgun (WGS) entry which is preliminary data.</text>
</comment>
<organism evidence="2 3">
    <name type="scientific">Thalassococcus lentus</name>
    <dbReference type="NCBI Taxonomy" id="1210524"/>
    <lineage>
        <taxon>Bacteria</taxon>
        <taxon>Pseudomonadati</taxon>
        <taxon>Pseudomonadota</taxon>
        <taxon>Alphaproteobacteria</taxon>
        <taxon>Rhodobacterales</taxon>
        <taxon>Roseobacteraceae</taxon>
        <taxon>Thalassococcus</taxon>
    </lineage>
</organism>
<protein>
    <recommendedName>
        <fullName evidence="4">ABC transporter permease</fullName>
    </recommendedName>
</protein>
<dbReference type="EMBL" id="JAQIOY010000002">
    <property type="protein sequence ID" value="MDA7424508.1"/>
    <property type="molecule type" value="Genomic_DNA"/>
</dbReference>
<proteinExistence type="predicted"/>
<evidence type="ECO:0000256" key="1">
    <source>
        <dbReference type="SAM" id="Phobius"/>
    </source>
</evidence>
<evidence type="ECO:0000313" key="2">
    <source>
        <dbReference type="EMBL" id="MDA7424508.1"/>
    </source>
</evidence>
<sequence>MLSYALRRLLTAIPIVIAISFVIFWIMWLSPTNFSINDSLGSLQDAAQVRLADAAIVLPVGDA</sequence>
<keyword evidence="3" id="KW-1185">Reference proteome</keyword>
<dbReference type="RefSeq" id="WP_271431862.1">
    <property type="nucleotide sequence ID" value="NZ_JAQIOY010000002.1"/>
</dbReference>